<comment type="similarity">
    <text evidence="2">Belongs to the UPF0754 family.</text>
</comment>
<protein>
    <submittedName>
        <fullName evidence="7">DUF445 family protein</fullName>
    </submittedName>
</protein>
<feature type="transmembrane region" description="Helical" evidence="6">
    <location>
        <begin position="424"/>
        <end position="449"/>
    </location>
</feature>
<keyword evidence="4 6" id="KW-1133">Transmembrane helix</keyword>
<gene>
    <name evidence="7" type="ORF">ENS59_04345</name>
</gene>
<dbReference type="AlphaFoldDB" id="A0A7C3IIM4"/>
<dbReference type="PANTHER" id="PTHR35791">
    <property type="entry name" value="UPF0754 MEMBRANE PROTEIN YHEB"/>
    <property type="match status" value="1"/>
</dbReference>
<dbReference type="InterPro" id="IPR007383">
    <property type="entry name" value="DUF445"/>
</dbReference>
<evidence type="ECO:0000313" key="7">
    <source>
        <dbReference type="EMBL" id="HFH28727.1"/>
    </source>
</evidence>
<proteinExistence type="inferred from homology"/>
<organism evidence="7">
    <name type="scientific">Gracilinema caldarium</name>
    <dbReference type="NCBI Taxonomy" id="215591"/>
    <lineage>
        <taxon>Bacteria</taxon>
        <taxon>Pseudomonadati</taxon>
        <taxon>Spirochaetota</taxon>
        <taxon>Spirochaetia</taxon>
        <taxon>Spirochaetales</taxon>
        <taxon>Breznakiellaceae</taxon>
        <taxon>Gracilinema</taxon>
    </lineage>
</organism>
<name>A0A7C3IIM4_9SPIR</name>
<dbReference type="PANTHER" id="PTHR35791:SF1">
    <property type="entry name" value="UPF0754 MEMBRANE PROTEIN YHEB"/>
    <property type="match status" value="1"/>
</dbReference>
<keyword evidence="5 6" id="KW-0472">Membrane</keyword>
<evidence type="ECO:0000256" key="1">
    <source>
        <dbReference type="ARBA" id="ARBA00004308"/>
    </source>
</evidence>
<feature type="transmembrane region" description="Helical" evidence="6">
    <location>
        <begin position="6"/>
        <end position="30"/>
    </location>
</feature>
<dbReference type="EMBL" id="DSVL01000131">
    <property type="protein sequence ID" value="HFH28727.1"/>
    <property type="molecule type" value="Genomic_DNA"/>
</dbReference>
<dbReference type="GO" id="GO:0012505">
    <property type="term" value="C:endomembrane system"/>
    <property type="evidence" value="ECO:0007669"/>
    <property type="project" value="UniProtKB-SubCell"/>
</dbReference>
<evidence type="ECO:0000256" key="6">
    <source>
        <dbReference type="SAM" id="Phobius"/>
    </source>
</evidence>
<accession>A0A7C3IIM4</accession>
<comment type="caution">
    <text evidence="7">The sequence shown here is derived from an EMBL/GenBank/DDBJ whole genome shotgun (WGS) entry which is preliminary data.</text>
</comment>
<reference evidence="7" key="1">
    <citation type="journal article" date="2020" name="mSystems">
        <title>Genome- and Community-Level Interaction Insights into Carbon Utilization and Element Cycling Functions of Hydrothermarchaeota in Hydrothermal Sediment.</title>
        <authorList>
            <person name="Zhou Z."/>
            <person name="Liu Y."/>
            <person name="Xu W."/>
            <person name="Pan J."/>
            <person name="Luo Z.H."/>
            <person name="Li M."/>
        </authorList>
    </citation>
    <scope>NUCLEOTIDE SEQUENCE [LARGE SCALE GENOMIC DNA]</scope>
    <source>
        <strain evidence="7">SpSt-503</strain>
    </source>
</reference>
<evidence type="ECO:0000256" key="4">
    <source>
        <dbReference type="ARBA" id="ARBA00022989"/>
    </source>
</evidence>
<dbReference type="Pfam" id="PF04286">
    <property type="entry name" value="DUF445"/>
    <property type="match status" value="1"/>
</dbReference>
<comment type="subcellular location">
    <subcellularLocation>
        <location evidence="1">Endomembrane system</location>
    </subcellularLocation>
</comment>
<sequence length="453" mass="51000">MNNLLFYLAPLVIGAIIGYVTNAIAIKMLFRPLYPIKIGNFQLPFTPGILPRERHKLANNIGRMVEKELLTEEIIRKRLAKPDVLQAVEQGVSTATGQLLHTTLQADSELAKEAIRFLVKIIHNPRFLDSIEAIADTLLEQLQHRSISELSGKELEELQSQLQSLILQKLEQLWPAASHGLGTLLDAHYLELKDRIITFLRRPDIHKQLEIQGRIFLQKTLQKLNTFQRFFISAAQYDKTLDERMGDIIDDLITQIDVLLSKPENRASLVLYIQTVLADLGQGRETLYRLSGMVYGFAAPLLHKNVGALIQSLTSLDEAAQRKTILKKLTAWILHLKEETIQLSISQFFSAHGNNRIGDLILLDEAQKAHIDARITQALINLANTKIADALKTINIRSIVSERIDSLDMEDVERIVLDVMASQFTWINIFGAILGALIGAGQVLLSIYLKGIY</sequence>
<evidence type="ECO:0000256" key="2">
    <source>
        <dbReference type="ARBA" id="ARBA00008053"/>
    </source>
</evidence>
<evidence type="ECO:0000256" key="5">
    <source>
        <dbReference type="ARBA" id="ARBA00023136"/>
    </source>
</evidence>
<keyword evidence="3 6" id="KW-0812">Transmembrane</keyword>
<evidence type="ECO:0000256" key="3">
    <source>
        <dbReference type="ARBA" id="ARBA00022692"/>
    </source>
</evidence>